<dbReference type="GO" id="GO:0045893">
    <property type="term" value="P:positive regulation of DNA-templated transcription"/>
    <property type="evidence" value="ECO:0007669"/>
    <property type="project" value="InterPro"/>
</dbReference>
<feature type="domain" description="Response regulatory" evidence="24">
    <location>
        <begin position="14"/>
        <end position="127"/>
    </location>
</feature>
<dbReference type="eggNOG" id="COG5002">
    <property type="taxonomic scope" value="Bacteria"/>
</dbReference>
<keyword evidence="6" id="KW-0808">Transferase</keyword>
<feature type="modified residue" description="4-aspartylphosphate" evidence="19">
    <location>
        <position position="63"/>
    </location>
</feature>
<dbReference type="InterPro" id="IPR047673">
    <property type="entry name" value="MtrA_REC"/>
</dbReference>
<sequence>MCHGSVTIEGMKPRILVVDDDAALAEMLTIVLRGEGFEPFVVGDGTQALTAVREIRPDLVLLDLMLPGMNGIDVCRVLRADSGVPIVMLTAKSDTVDVVLGLESGADDYMVKPFKPKELVARVRARLRRTDEEPAELLSIGPVEIDVPAHKVTRDGVPISLTPLEFDLLVALARKPRQVFTRDVLLEQVWGYRHPADTRLVNVHVQRLRAKVETDPENPEVVLTVRGGRLQGRPAVIGRSRRRVNSTFGRFTRAASSVGRAFGHMWRRSLQLRVVVSTLVLSFVVLLILGFVLISQITDRLLDVKLAAATEEADRARIAVERDLSSTDGNMSVQNRLRQTRSLLTDRDVDSGQNAGTVGTFDTVLMVPGNGASDSDPGVGPTAEVPDNLRDMVQAGQVAYQYATVPSSSGGQVPALIVGTPTNASVPGLELYLVFPLTSEQNTVDLVRGTLLTGGVVLLGLLAAIAWLVSRQVVIPVRSASRIAVRFADGRLKERMPVRGEDDMARLAMSFNDMAESLSKQITHLEEFGGLQRQFTSDVSHELRTPLTTVRMASDVLYEGRDDLDPVRKRSVELLDKELDRFETLLNELLEISRHDAGMAELAAERMDMAIPIDAALATVNHLAEETGTELVLDLPTEPVIAEIDPRRVERVLRNLLANAIDHGERRPVVLTMRSDGDAVAITVRDNGIGLRPGEEKLVFNRFWRSDPSRFRRSGGTGLGLAISIEDARLHQGRLEAWGEPGNGACFRLTLPLVRGHKLLGSPLPLKPVGGPSKLATKGTRANSNGGAGG</sequence>
<dbReference type="Gene3D" id="1.10.10.10">
    <property type="entry name" value="Winged helix-like DNA-binding domain superfamily/Winged helix DNA-binding domain"/>
    <property type="match status" value="1"/>
</dbReference>
<evidence type="ECO:0000256" key="17">
    <source>
        <dbReference type="ARBA" id="ARBA00035142"/>
    </source>
</evidence>
<dbReference type="SMART" id="SM00304">
    <property type="entry name" value="HAMP"/>
    <property type="match status" value="1"/>
</dbReference>
<proteinExistence type="predicted"/>
<dbReference type="EMBL" id="BANX01000003">
    <property type="protein sequence ID" value="GAC66741.1"/>
    <property type="molecule type" value="Genomic_DNA"/>
</dbReference>
<feature type="transmembrane region" description="Helical" evidence="22">
    <location>
        <begin position="274"/>
        <end position="294"/>
    </location>
</feature>
<dbReference type="PROSITE" id="PS50110">
    <property type="entry name" value="RESPONSE_REGULATORY"/>
    <property type="match status" value="1"/>
</dbReference>
<dbReference type="Proteomes" id="UP000011666">
    <property type="component" value="Unassembled WGS sequence"/>
</dbReference>
<evidence type="ECO:0000256" key="9">
    <source>
        <dbReference type="ARBA" id="ARBA00022777"/>
    </source>
</evidence>
<comment type="caution">
    <text evidence="27">The sequence shown here is derived from an EMBL/GenBank/DDBJ whole genome shotgun (WGS) entry which is preliminary data.</text>
</comment>
<dbReference type="SUPFAM" id="SSF52172">
    <property type="entry name" value="CheY-like"/>
    <property type="match status" value="1"/>
</dbReference>
<dbReference type="GO" id="GO:0005886">
    <property type="term" value="C:plasma membrane"/>
    <property type="evidence" value="ECO:0007669"/>
    <property type="project" value="UniProtKB-SubCell"/>
</dbReference>
<dbReference type="CDD" id="cd00082">
    <property type="entry name" value="HisKA"/>
    <property type="match status" value="1"/>
</dbReference>
<evidence type="ECO:0000256" key="6">
    <source>
        <dbReference type="ARBA" id="ARBA00022679"/>
    </source>
</evidence>
<feature type="domain" description="Histidine kinase" evidence="23">
    <location>
        <begin position="538"/>
        <end position="755"/>
    </location>
</feature>
<dbReference type="FunFam" id="3.30.565.10:FF:000013">
    <property type="entry name" value="Two-component sensor histidine kinase"/>
    <property type="match status" value="1"/>
</dbReference>
<dbReference type="AlphaFoldDB" id="M0QEI7"/>
<accession>M0QEI7</accession>
<dbReference type="CDD" id="cd00383">
    <property type="entry name" value="trans_reg_C"/>
    <property type="match status" value="1"/>
</dbReference>
<dbReference type="InterPro" id="IPR003661">
    <property type="entry name" value="HisK_dim/P_dom"/>
</dbReference>
<dbReference type="Pfam" id="PF02518">
    <property type="entry name" value="HATPase_c"/>
    <property type="match status" value="1"/>
</dbReference>
<dbReference type="CDD" id="cd17626">
    <property type="entry name" value="REC_OmpR_MtrA-like"/>
    <property type="match status" value="1"/>
</dbReference>
<evidence type="ECO:0000256" key="5">
    <source>
        <dbReference type="ARBA" id="ARBA00022553"/>
    </source>
</evidence>
<evidence type="ECO:0000256" key="21">
    <source>
        <dbReference type="SAM" id="MobiDB-lite"/>
    </source>
</evidence>
<dbReference type="GO" id="GO:0000155">
    <property type="term" value="F:phosphorelay sensor kinase activity"/>
    <property type="evidence" value="ECO:0007669"/>
    <property type="project" value="InterPro"/>
</dbReference>
<name>M0QEI7_9ACTN</name>
<evidence type="ECO:0000256" key="13">
    <source>
        <dbReference type="ARBA" id="ARBA00023015"/>
    </source>
</evidence>
<dbReference type="Gene3D" id="3.30.565.10">
    <property type="entry name" value="Histidine kinase-like ATPase, C-terminal domain"/>
    <property type="match status" value="1"/>
</dbReference>
<evidence type="ECO:0000256" key="1">
    <source>
        <dbReference type="ARBA" id="ARBA00000085"/>
    </source>
</evidence>
<evidence type="ECO:0000313" key="28">
    <source>
        <dbReference type="Proteomes" id="UP000011666"/>
    </source>
</evidence>
<evidence type="ECO:0000256" key="14">
    <source>
        <dbReference type="ARBA" id="ARBA00023125"/>
    </source>
</evidence>
<dbReference type="GO" id="GO:0000156">
    <property type="term" value="F:phosphorelay response regulator activity"/>
    <property type="evidence" value="ECO:0007669"/>
    <property type="project" value="InterPro"/>
</dbReference>
<evidence type="ECO:0000259" key="23">
    <source>
        <dbReference type="PROSITE" id="PS50109"/>
    </source>
</evidence>
<dbReference type="Pfam" id="PF00512">
    <property type="entry name" value="HisKA"/>
    <property type="match status" value="1"/>
</dbReference>
<evidence type="ECO:0000313" key="27">
    <source>
        <dbReference type="EMBL" id="GAC66741.1"/>
    </source>
</evidence>
<dbReference type="PROSITE" id="PS50109">
    <property type="entry name" value="HIS_KIN"/>
    <property type="match status" value="1"/>
</dbReference>
<dbReference type="InterPro" id="IPR011006">
    <property type="entry name" value="CheY-like_superfamily"/>
</dbReference>
<dbReference type="Gene3D" id="6.10.250.690">
    <property type="match status" value="1"/>
</dbReference>
<dbReference type="SMART" id="SM00387">
    <property type="entry name" value="HATPase_c"/>
    <property type="match status" value="1"/>
</dbReference>
<keyword evidence="28" id="KW-1185">Reference proteome</keyword>
<dbReference type="Pfam" id="PF00486">
    <property type="entry name" value="Trans_reg_C"/>
    <property type="match status" value="1"/>
</dbReference>
<evidence type="ECO:0000256" key="15">
    <source>
        <dbReference type="ARBA" id="ARBA00023136"/>
    </source>
</evidence>
<dbReference type="PANTHER" id="PTHR43547:SF2">
    <property type="entry name" value="HYBRID SIGNAL TRANSDUCTION HISTIDINE KINASE C"/>
    <property type="match status" value="1"/>
</dbReference>
<feature type="region of interest" description="Disordered" evidence="21">
    <location>
        <begin position="765"/>
        <end position="790"/>
    </location>
</feature>
<evidence type="ECO:0000256" key="3">
    <source>
        <dbReference type="ARBA" id="ARBA00012438"/>
    </source>
</evidence>
<dbReference type="PROSITE" id="PS51755">
    <property type="entry name" value="OMPR_PHOB"/>
    <property type="match status" value="1"/>
</dbReference>
<dbReference type="Pfam" id="PF00072">
    <property type="entry name" value="Response_reg"/>
    <property type="match status" value="1"/>
</dbReference>
<dbReference type="eggNOG" id="COG0745">
    <property type="taxonomic scope" value="Bacteria"/>
</dbReference>
<dbReference type="InterPro" id="IPR003660">
    <property type="entry name" value="HAMP_dom"/>
</dbReference>
<evidence type="ECO:0000259" key="25">
    <source>
        <dbReference type="PROSITE" id="PS50885"/>
    </source>
</evidence>
<dbReference type="InterPro" id="IPR003594">
    <property type="entry name" value="HATPase_dom"/>
</dbReference>
<dbReference type="SUPFAM" id="SSF47384">
    <property type="entry name" value="Homodimeric domain of signal transducing histidine kinase"/>
    <property type="match status" value="1"/>
</dbReference>
<evidence type="ECO:0000256" key="20">
    <source>
        <dbReference type="PROSITE-ProRule" id="PRU01091"/>
    </source>
</evidence>
<evidence type="ECO:0000256" key="2">
    <source>
        <dbReference type="ARBA" id="ARBA00004651"/>
    </source>
</evidence>
<dbReference type="InterPro" id="IPR047671">
    <property type="entry name" value="MtrAB_MtrA"/>
</dbReference>
<dbReference type="EC" id="2.7.13.3" evidence="3"/>
<dbReference type="SMART" id="SM00388">
    <property type="entry name" value="HisKA"/>
    <property type="match status" value="1"/>
</dbReference>
<dbReference type="PROSITE" id="PS50885">
    <property type="entry name" value="HAMP"/>
    <property type="match status" value="1"/>
</dbReference>
<keyword evidence="8" id="KW-0547">Nucleotide-binding</keyword>
<evidence type="ECO:0000259" key="24">
    <source>
        <dbReference type="PROSITE" id="PS50110"/>
    </source>
</evidence>
<dbReference type="InterPro" id="IPR001867">
    <property type="entry name" value="OmpR/PhoB-type_DNA-bd"/>
</dbReference>
<dbReference type="SMART" id="SM00448">
    <property type="entry name" value="REC"/>
    <property type="match status" value="1"/>
</dbReference>
<dbReference type="SUPFAM" id="SSF55874">
    <property type="entry name" value="ATPase domain of HSP90 chaperone/DNA topoisomerase II/histidine kinase"/>
    <property type="match status" value="1"/>
</dbReference>
<keyword evidence="4" id="KW-1003">Cell membrane</keyword>
<dbReference type="GO" id="GO:0005524">
    <property type="term" value="F:ATP binding"/>
    <property type="evidence" value="ECO:0007669"/>
    <property type="project" value="UniProtKB-KW"/>
</dbReference>
<evidence type="ECO:0000256" key="8">
    <source>
        <dbReference type="ARBA" id="ARBA00022741"/>
    </source>
</evidence>
<dbReference type="InterPro" id="IPR036388">
    <property type="entry name" value="WH-like_DNA-bd_sf"/>
</dbReference>
<comment type="subcellular location">
    <subcellularLocation>
        <location evidence="2">Cell membrane</location>
        <topology evidence="2">Multi-pass membrane protein</topology>
    </subcellularLocation>
</comment>
<evidence type="ECO:0000256" key="19">
    <source>
        <dbReference type="PROSITE-ProRule" id="PRU00169"/>
    </source>
</evidence>
<keyword evidence="9" id="KW-0418">Kinase</keyword>
<keyword evidence="15 22" id="KW-0472">Membrane</keyword>
<evidence type="ECO:0000256" key="11">
    <source>
        <dbReference type="ARBA" id="ARBA00022989"/>
    </source>
</evidence>
<dbReference type="FunFam" id="3.40.50.2300:FF:000001">
    <property type="entry name" value="DNA-binding response regulator PhoB"/>
    <property type="match status" value="1"/>
</dbReference>
<dbReference type="InterPro" id="IPR001789">
    <property type="entry name" value="Sig_transdc_resp-reg_receiver"/>
</dbReference>
<dbReference type="STRING" id="1223545.GS4_03_01900"/>
<keyword evidence="13" id="KW-0805">Transcription regulation</keyword>
<dbReference type="InterPro" id="IPR047669">
    <property type="entry name" value="MtrAB_MtrB"/>
</dbReference>
<dbReference type="SUPFAM" id="SSF158472">
    <property type="entry name" value="HAMP domain-like"/>
    <property type="match status" value="1"/>
</dbReference>
<dbReference type="InterPro" id="IPR036097">
    <property type="entry name" value="HisK_dim/P_sf"/>
</dbReference>
<keyword evidence="14 20" id="KW-0238">DNA-binding</keyword>
<evidence type="ECO:0000256" key="4">
    <source>
        <dbReference type="ARBA" id="ARBA00022475"/>
    </source>
</evidence>
<protein>
    <recommendedName>
        <fullName evidence="17">DNA-binding response regulator MtrA</fullName>
        <ecNumber evidence="3">2.7.13.3</ecNumber>
    </recommendedName>
    <alternativeName>
        <fullName evidence="18">Sensor histidine kinase MtrB</fullName>
    </alternativeName>
</protein>
<comment type="catalytic activity">
    <reaction evidence="1">
        <text>ATP + protein L-histidine = ADP + protein N-phospho-L-histidine.</text>
        <dbReference type="EC" id="2.7.13.3"/>
    </reaction>
</comment>
<evidence type="ECO:0000256" key="10">
    <source>
        <dbReference type="ARBA" id="ARBA00022840"/>
    </source>
</evidence>
<keyword evidence="11 22" id="KW-1133">Transmembrane helix</keyword>
<evidence type="ECO:0000259" key="26">
    <source>
        <dbReference type="PROSITE" id="PS51755"/>
    </source>
</evidence>
<evidence type="ECO:0000256" key="22">
    <source>
        <dbReference type="SAM" id="Phobius"/>
    </source>
</evidence>
<dbReference type="PRINTS" id="PR00344">
    <property type="entry name" value="BCTRLSENSOR"/>
</dbReference>
<evidence type="ECO:0000256" key="12">
    <source>
        <dbReference type="ARBA" id="ARBA00023012"/>
    </source>
</evidence>
<keyword evidence="7 22" id="KW-0812">Transmembrane</keyword>
<feature type="domain" description="HAMP" evidence="25">
    <location>
        <begin position="471"/>
        <end position="523"/>
    </location>
</feature>
<dbReference type="Gene3D" id="1.10.287.130">
    <property type="match status" value="1"/>
</dbReference>
<keyword evidence="16" id="KW-0804">Transcription</keyword>
<keyword evidence="5 19" id="KW-0597">Phosphoprotein</keyword>
<feature type="DNA-binding region" description="OmpR/PhoB-type" evidence="20">
    <location>
        <begin position="135"/>
        <end position="234"/>
    </location>
</feature>
<evidence type="ECO:0000256" key="16">
    <source>
        <dbReference type="ARBA" id="ARBA00023163"/>
    </source>
</evidence>
<dbReference type="NCBIfam" id="NF040689">
    <property type="entry name" value="MtrAB_MtrA"/>
    <property type="match status" value="1"/>
</dbReference>
<dbReference type="GO" id="GO:0000976">
    <property type="term" value="F:transcription cis-regulatory region binding"/>
    <property type="evidence" value="ECO:0007669"/>
    <property type="project" value="InterPro"/>
</dbReference>
<dbReference type="Gene3D" id="3.40.50.2300">
    <property type="match status" value="1"/>
</dbReference>
<dbReference type="SMART" id="SM00862">
    <property type="entry name" value="Trans_reg_C"/>
    <property type="match status" value="1"/>
</dbReference>
<keyword evidence="10" id="KW-0067">ATP-binding</keyword>
<dbReference type="Pfam" id="PF00672">
    <property type="entry name" value="HAMP"/>
    <property type="match status" value="1"/>
</dbReference>
<dbReference type="FunFam" id="1.10.287.130:FF:000010">
    <property type="entry name" value="Two-component sensor histidine kinase"/>
    <property type="match status" value="1"/>
</dbReference>
<gene>
    <name evidence="27" type="ORF">GS4_03_01900</name>
</gene>
<dbReference type="Gene3D" id="6.10.340.10">
    <property type="match status" value="1"/>
</dbReference>
<evidence type="ECO:0000256" key="7">
    <source>
        <dbReference type="ARBA" id="ARBA00022692"/>
    </source>
</evidence>
<dbReference type="CDD" id="cd06225">
    <property type="entry name" value="HAMP"/>
    <property type="match status" value="1"/>
</dbReference>
<dbReference type="NCBIfam" id="NF040691">
    <property type="entry name" value="MtrAB_MtrB"/>
    <property type="match status" value="1"/>
</dbReference>
<feature type="compositionally biased region" description="Polar residues" evidence="21">
    <location>
        <begin position="780"/>
        <end position="790"/>
    </location>
</feature>
<dbReference type="InterPro" id="IPR005467">
    <property type="entry name" value="His_kinase_dom"/>
</dbReference>
<feature type="domain" description="OmpR/PhoB-type" evidence="26">
    <location>
        <begin position="135"/>
        <end position="234"/>
    </location>
</feature>
<dbReference type="FunFam" id="1.10.10.10:FF:000033">
    <property type="entry name" value="DNA-binding response regulator MtrA"/>
    <property type="match status" value="1"/>
</dbReference>
<dbReference type="eggNOG" id="COG3850">
    <property type="taxonomic scope" value="Bacteria"/>
</dbReference>
<feature type="transmembrane region" description="Helical" evidence="22">
    <location>
        <begin position="446"/>
        <end position="469"/>
    </location>
</feature>
<dbReference type="InterPro" id="IPR036890">
    <property type="entry name" value="HATPase_C_sf"/>
</dbReference>
<evidence type="ECO:0000256" key="18">
    <source>
        <dbReference type="ARBA" id="ARBA00035305"/>
    </source>
</evidence>
<keyword evidence="12" id="KW-0902">Two-component regulatory system</keyword>
<dbReference type="InterPro" id="IPR004358">
    <property type="entry name" value="Sig_transdc_His_kin-like_C"/>
</dbReference>
<dbReference type="PANTHER" id="PTHR43547">
    <property type="entry name" value="TWO-COMPONENT HISTIDINE KINASE"/>
    <property type="match status" value="1"/>
</dbReference>
<organism evidence="27 28">
    <name type="scientific">Gordonia soli NBRC 108243</name>
    <dbReference type="NCBI Taxonomy" id="1223545"/>
    <lineage>
        <taxon>Bacteria</taxon>
        <taxon>Bacillati</taxon>
        <taxon>Actinomycetota</taxon>
        <taxon>Actinomycetes</taxon>
        <taxon>Mycobacteriales</taxon>
        <taxon>Gordoniaceae</taxon>
        <taxon>Gordonia</taxon>
    </lineage>
</organism>
<reference evidence="27 28" key="1">
    <citation type="submission" date="2013-01" db="EMBL/GenBank/DDBJ databases">
        <title>Whole genome shotgun sequence of Gordonia soli NBRC 108243.</title>
        <authorList>
            <person name="Isaki-Nakamura S."/>
            <person name="Hosoyama A."/>
            <person name="Tsuchikane K."/>
            <person name="Ando Y."/>
            <person name="Baba S."/>
            <person name="Ohji S."/>
            <person name="Hamada M."/>
            <person name="Tamura T."/>
            <person name="Yamazoe A."/>
            <person name="Yamazaki S."/>
            <person name="Fujita N."/>
        </authorList>
    </citation>
    <scope>NUCLEOTIDE SEQUENCE [LARGE SCALE GENOMIC DNA]</scope>
    <source>
        <strain evidence="27 28">NBRC 108243</strain>
    </source>
</reference>